<keyword evidence="8 9" id="KW-0472">Membrane</keyword>
<evidence type="ECO:0000313" key="15">
    <source>
        <dbReference type="Proteomes" id="UP000572988"/>
    </source>
</evidence>
<accession>A0A7Z7QMQ5</accession>
<keyword evidence="6 9" id="KW-1133">Transmembrane helix</keyword>
<comment type="subcellular location">
    <subcellularLocation>
        <location evidence="1 9">Cell membrane</location>
        <topology evidence="1 9">Multi-pass membrane protein</topology>
    </subcellularLocation>
</comment>
<dbReference type="RefSeq" id="WP_016425991.1">
    <property type="nucleotide sequence ID" value="NZ_CABKRV010000002.1"/>
</dbReference>
<sequence>MSNSRLSQRFILPLITFVLFLFIWQLVIWIGHYPPILLPSPLQVGASIWKFIITGEIGIHLGISLYRFVIGFIFAIILAIPIGILLGRNDAFFHAIEPLLQLVRPISPIAWSPFIVLWFGIGNLPAIVIIFIAAFFPIVFNTIKGVRTIDPHYLKIASNLNLTVWKLYQNIIFPGAFKYMMTGIHIAVGTSWIFLVSGEMIGAQSGLGFLIVDSRNMLNLEDVLSAIFFIGLFGFLIDRLISYLEKLMLKHFGES</sequence>
<dbReference type="EMBL" id="LR962863">
    <property type="protein sequence ID" value="CAD7358698.1"/>
    <property type="molecule type" value="Genomic_DNA"/>
</dbReference>
<dbReference type="InterPro" id="IPR035906">
    <property type="entry name" value="MetI-like_sf"/>
</dbReference>
<feature type="transmembrane region" description="Helical" evidence="9">
    <location>
        <begin position="223"/>
        <end position="241"/>
    </location>
</feature>
<evidence type="ECO:0000256" key="5">
    <source>
        <dbReference type="ARBA" id="ARBA00022692"/>
    </source>
</evidence>
<comment type="similarity">
    <text evidence="9">Belongs to the binding-protein-dependent transport system permease family.</text>
</comment>
<name>A0A7Z7QMQ5_STASC</name>
<dbReference type="Gene3D" id="1.10.3720.10">
    <property type="entry name" value="MetI-like"/>
    <property type="match status" value="1"/>
</dbReference>
<evidence type="ECO:0000256" key="6">
    <source>
        <dbReference type="ARBA" id="ARBA00022989"/>
    </source>
</evidence>
<feature type="domain" description="ABC transmembrane type-1" evidence="10">
    <location>
        <begin position="61"/>
        <end position="245"/>
    </location>
</feature>
<evidence type="ECO:0000313" key="13">
    <source>
        <dbReference type="EMBL" id="SUM86481.1"/>
    </source>
</evidence>
<evidence type="ECO:0000256" key="2">
    <source>
        <dbReference type="ARBA" id="ARBA00022448"/>
    </source>
</evidence>
<dbReference type="SUPFAM" id="SSF161098">
    <property type="entry name" value="MetI-like"/>
    <property type="match status" value="1"/>
</dbReference>
<dbReference type="PANTHER" id="PTHR30151:SF0">
    <property type="entry name" value="ABC TRANSPORTER PERMEASE PROTEIN MJ0413-RELATED"/>
    <property type="match status" value="1"/>
</dbReference>
<keyword evidence="3" id="KW-1003">Cell membrane</keyword>
<organism evidence="13">
    <name type="scientific">Staphylococcus schleiferi</name>
    <dbReference type="NCBI Taxonomy" id="1295"/>
    <lineage>
        <taxon>Bacteria</taxon>
        <taxon>Bacillati</taxon>
        <taxon>Bacillota</taxon>
        <taxon>Bacilli</taxon>
        <taxon>Bacillales</taxon>
        <taxon>Staphylococcaceae</taxon>
        <taxon>Staphylococcus</taxon>
    </lineage>
</organism>
<feature type="transmembrane region" description="Helical" evidence="9">
    <location>
        <begin position="115"/>
        <end position="140"/>
    </location>
</feature>
<feature type="transmembrane region" description="Helical" evidence="9">
    <location>
        <begin position="12"/>
        <end position="30"/>
    </location>
</feature>
<dbReference type="AlphaFoldDB" id="A0A7Z7QMQ5"/>
<evidence type="ECO:0000256" key="1">
    <source>
        <dbReference type="ARBA" id="ARBA00004651"/>
    </source>
</evidence>
<reference evidence="12 15" key="1">
    <citation type="submission" date="2018-01" db="EMBL/GenBank/DDBJ databases">
        <title>Complete genome sequence of Staphylococcus Scheliferi isolated from human.</title>
        <authorList>
            <person name="Abouelkhair M.A."/>
            <person name="Bemis D.A."/>
            <person name="Kania S.A."/>
        </authorList>
    </citation>
    <scope>NUCLEOTIDE SEQUENCE [LARGE SCALE GENOMIC DNA]</scope>
    <source>
        <strain evidence="12 15">ATCC 43808</strain>
    </source>
</reference>
<protein>
    <submittedName>
        <fullName evidence="12 13">ABC transporter permease</fullName>
    </submittedName>
</protein>
<evidence type="ECO:0000256" key="8">
    <source>
        <dbReference type="ARBA" id="ARBA00023136"/>
    </source>
</evidence>
<keyword evidence="2 9" id="KW-0813">Transport</keyword>
<evidence type="ECO:0000259" key="10">
    <source>
        <dbReference type="PROSITE" id="PS50928"/>
    </source>
</evidence>
<keyword evidence="7" id="KW-0406">Ion transport</keyword>
<dbReference type="PROSITE" id="PS50928">
    <property type="entry name" value="ABC_TM1"/>
    <property type="match status" value="1"/>
</dbReference>
<dbReference type="GO" id="GO:0005886">
    <property type="term" value="C:plasma membrane"/>
    <property type="evidence" value="ECO:0007669"/>
    <property type="project" value="UniProtKB-SubCell"/>
</dbReference>
<evidence type="ECO:0000256" key="4">
    <source>
        <dbReference type="ARBA" id="ARBA00022596"/>
    </source>
</evidence>
<dbReference type="EMBL" id="UHEF01000001">
    <property type="protein sequence ID" value="SUM86481.1"/>
    <property type="molecule type" value="Genomic_DNA"/>
</dbReference>
<reference evidence="13" key="2">
    <citation type="submission" date="2018-06" db="EMBL/GenBank/DDBJ databases">
        <authorList>
            <consortium name="Pathogen Informatics"/>
            <person name="Doyle S."/>
        </authorList>
    </citation>
    <scope>NUCLEOTIDE SEQUENCE [LARGE SCALE GENOMIC DNA]</scope>
    <source>
        <strain evidence="13">NCTC12218</strain>
    </source>
</reference>
<dbReference type="PANTHER" id="PTHR30151">
    <property type="entry name" value="ALKANE SULFONATE ABC TRANSPORTER-RELATED, MEMBRANE SUBUNIT"/>
    <property type="match status" value="1"/>
</dbReference>
<evidence type="ECO:0000313" key="14">
    <source>
        <dbReference type="Proteomes" id="UP000264146"/>
    </source>
</evidence>
<dbReference type="FunFam" id="1.10.3720.10:FF:000003">
    <property type="entry name" value="Aliphatic sulfonate ABC transporter permease"/>
    <property type="match status" value="1"/>
</dbReference>
<dbReference type="EMBL" id="POVK01000016">
    <property type="protein sequence ID" value="NHA34085.1"/>
    <property type="molecule type" value="Genomic_DNA"/>
</dbReference>
<keyword evidence="5 9" id="KW-0812">Transmembrane</keyword>
<proteinExistence type="inferred from homology"/>
<feature type="transmembrane region" description="Helical" evidence="9">
    <location>
        <begin position="186"/>
        <end position="211"/>
    </location>
</feature>
<keyword evidence="15" id="KW-1185">Reference proteome</keyword>
<dbReference type="InterPro" id="IPR000515">
    <property type="entry name" value="MetI-like"/>
</dbReference>
<evidence type="ECO:0000256" key="3">
    <source>
        <dbReference type="ARBA" id="ARBA00022475"/>
    </source>
</evidence>
<gene>
    <name evidence="13" type="primary">cmpB</name>
    <name evidence="12" type="ORF">C1O36_06050</name>
    <name evidence="13" type="ORF">NCTC12218_00279</name>
</gene>
<dbReference type="Pfam" id="PF00528">
    <property type="entry name" value="BPD_transp_1"/>
    <property type="match status" value="1"/>
</dbReference>
<evidence type="ECO:0000256" key="7">
    <source>
        <dbReference type="ARBA" id="ARBA00023112"/>
    </source>
</evidence>
<keyword evidence="4" id="KW-0533">Nickel</keyword>
<keyword evidence="7" id="KW-0921">Nickel transport</keyword>
<feature type="transmembrane region" description="Helical" evidence="9">
    <location>
        <begin position="36"/>
        <end position="53"/>
    </location>
</feature>
<dbReference type="Proteomes" id="UP000264146">
    <property type="component" value="Chromosome"/>
</dbReference>
<dbReference type="GO" id="GO:0015675">
    <property type="term" value="P:nickel cation transport"/>
    <property type="evidence" value="ECO:0007669"/>
    <property type="project" value="UniProtKB-KW"/>
</dbReference>
<dbReference type="Proteomes" id="UP000572988">
    <property type="component" value="Unassembled WGS sequence"/>
</dbReference>
<dbReference type="CDD" id="cd06261">
    <property type="entry name" value="TM_PBP2"/>
    <property type="match status" value="1"/>
</dbReference>
<evidence type="ECO:0000313" key="12">
    <source>
        <dbReference type="EMBL" id="NHA34085.1"/>
    </source>
</evidence>
<dbReference type="GO" id="GO:0042918">
    <property type="term" value="P:alkanesulfonate transmembrane transport"/>
    <property type="evidence" value="ECO:0007669"/>
    <property type="project" value="UniProtKB-ARBA"/>
</dbReference>
<evidence type="ECO:0000313" key="11">
    <source>
        <dbReference type="EMBL" id="CAD7358698.1"/>
    </source>
</evidence>
<evidence type="ECO:0000256" key="9">
    <source>
        <dbReference type="RuleBase" id="RU363032"/>
    </source>
</evidence>
<reference evidence="11 14" key="3">
    <citation type="submission" date="2020-11" db="EMBL/GenBank/DDBJ databases">
        <authorList>
            <consortium name="Pathogen Informatics"/>
        </authorList>
    </citation>
    <scope>NUCLEOTIDE SEQUENCE [LARGE SCALE GENOMIC DNA]</scope>
    <source>
        <strain evidence="11 14">NCTC12218</strain>
    </source>
</reference>
<feature type="transmembrane region" description="Helical" evidence="9">
    <location>
        <begin position="65"/>
        <end position="86"/>
    </location>
</feature>